<organism evidence="5 6">
    <name type="scientific">Oceanobacillus indicireducens</name>
    <dbReference type="NCBI Taxonomy" id="1004261"/>
    <lineage>
        <taxon>Bacteria</taxon>
        <taxon>Bacillati</taxon>
        <taxon>Bacillota</taxon>
        <taxon>Bacilli</taxon>
        <taxon>Bacillales</taxon>
        <taxon>Bacillaceae</taxon>
        <taxon>Oceanobacillus</taxon>
    </lineage>
</organism>
<dbReference type="GO" id="GO:0016491">
    <property type="term" value="F:oxidoreductase activity"/>
    <property type="evidence" value="ECO:0007669"/>
    <property type="project" value="UniProtKB-KW"/>
</dbReference>
<reference evidence="5" key="1">
    <citation type="journal article" date="2014" name="Int. J. Syst. Evol. Microbiol.">
        <title>Complete genome sequence of Corynebacterium casei LMG S-19264T (=DSM 44701T), isolated from a smear-ripened cheese.</title>
        <authorList>
            <consortium name="US DOE Joint Genome Institute (JGI-PGF)"/>
            <person name="Walter F."/>
            <person name="Albersmeier A."/>
            <person name="Kalinowski J."/>
            <person name="Ruckert C."/>
        </authorList>
    </citation>
    <scope>NUCLEOTIDE SEQUENCE</scope>
    <source>
        <strain evidence="5">JCM 17251</strain>
    </source>
</reference>
<evidence type="ECO:0000313" key="6">
    <source>
        <dbReference type="Proteomes" id="UP000624041"/>
    </source>
</evidence>
<dbReference type="InterPro" id="IPR016169">
    <property type="entry name" value="FAD-bd_PCMH_sub2"/>
</dbReference>
<dbReference type="InterPro" id="IPR016166">
    <property type="entry name" value="FAD-bd_PCMH"/>
</dbReference>
<dbReference type="SUPFAM" id="SSF56176">
    <property type="entry name" value="FAD-binding/transporter-associated domain-like"/>
    <property type="match status" value="1"/>
</dbReference>
<dbReference type="InterPro" id="IPR016164">
    <property type="entry name" value="FAD-linked_Oxase-like_C"/>
</dbReference>
<gene>
    <name evidence="5" type="primary">glcE</name>
    <name evidence="5" type="ORF">GCM10007971_35300</name>
</gene>
<dbReference type="PROSITE" id="PS51387">
    <property type="entry name" value="FAD_PCMH"/>
    <property type="match status" value="1"/>
</dbReference>
<evidence type="ECO:0000259" key="4">
    <source>
        <dbReference type="PROSITE" id="PS51387"/>
    </source>
</evidence>
<protein>
    <submittedName>
        <fullName evidence="5">Glycolate oxidase</fullName>
    </submittedName>
</protein>
<dbReference type="PANTHER" id="PTHR11748">
    <property type="entry name" value="D-LACTATE DEHYDROGENASE"/>
    <property type="match status" value="1"/>
</dbReference>
<dbReference type="Proteomes" id="UP000624041">
    <property type="component" value="Unassembled WGS sequence"/>
</dbReference>
<sequence>MIYSDTESILPEEQVKVNNEREHLLGNSGVQIMEAYSEADISKVLTFAYEHEKTVNVISGGTKRGFGGESESADILLSLANYKGIVEHSVGDLTMTVRPGTTLKEITDELAKKGQFVALDTAWPEMATIGGIISANDSGPKRLLYGSARDLVIGLRVVYADGRVIRTGGKVVKNVAGYDMNKLFIGAMGTLGVISEITIKLRPLPKYEGLSLIHFPKGSEKKIHDFSVSLLDSVMEPVTLELLTPTLAEKLTGKNSYILGIAFEDREKAVLEQVKWISENLPESVGHTVMYQEEAKKWWEDFWQIGPNGYNDEVDEDNTWAALKIGSNNMDVLDNLEAAEKLAETHHLTLQGHGGLGHGISRIYIKGRPDDIVSFIKKLRAKTEEKNGFVVCTHLPFKLRETVNVWGVKPAHFALLEGVKLANDSKRILNRKRFVGGI</sequence>
<accession>A0A917Y3N3</accession>
<evidence type="ECO:0000313" key="5">
    <source>
        <dbReference type="EMBL" id="GGN65936.1"/>
    </source>
</evidence>
<dbReference type="RefSeq" id="WP_188859290.1">
    <property type="nucleotide sequence ID" value="NZ_BMOS01000041.1"/>
</dbReference>
<dbReference type="EMBL" id="BMOS01000041">
    <property type="protein sequence ID" value="GGN65936.1"/>
    <property type="molecule type" value="Genomic_DNA"/>
</dbReference>
<dbReference type="GO" id="GO:0071949">
    <property type="term" value="F:FAD binding"/>
    <property type="evidence" value="ECO:0007669"/>
    <property type="project" value="InterPro"/>
</dbReference>
<dbReference type="AlphaFoldDB" id="A0A917Y3N3"/>
<comment type="caution">
    <text evidence="5">The sequence shown here is derived from an EMBL/GenBank/DDBJ whole genome shotgun (WGS) entry which is preliminary data.</text>
</comment>
<dbReference type="SUPFAM" id="SSF55103">
    <property type="entry name" value="FAD-linked oxidases, C-terminal domain"/>
    <property type="match status" value="1"/>
</dbReference>
<keyword evidence="1" id="KW-0285">Flavoprotein</keyword>
<keyword evidence="2" id="KW-0274">FAD</keyword>
<name>A0A917Y3N3_9BACI</name>
<keyword evidence="3" id="KW-0560">Oxidoreductase</keyword>
<evidence type="ECO:0000256" key="3">
    <source>
        <dbReference type="ARBA" id="ARBA00023002"/>
    </source>
</evidence>
<dbReference type="PANTHER" id="PTHR11748:SF103">
    <property type="entry name" value="GLYCOLATE OXIDASE SUBUNIT GLCE"/>
    <property type="match status" value="1"/>
</dbReference>
<reference evidence="5" key="2">
    <citation type="submission" date="2020-09" db="EMBL/GenBank/DDBJ databases">
        <authorList>
            <person name="Sun Q."/>
            <person name="Ohkuma M."/>
        </authorList>
    </citation>
    <scope>NUCLEOTIDE SEQUENCE</scope>
    <source>
        <strain evidence="5">JCM 17251</strain>
    </source>
</reference>
<evidence type="ECO:0000256" key="1">
    <source>
        <dbReference type="ARBA" id="ARBA00022630"/>
    </source>
</evidence>
<evidence type="ECO:0000256" key="2">
    <source>
        <dbReference type="ARBA" id="ARBA00022827"/>
    </source>
</evidence>
<dbReference type="Pfam" id="PF01565">
    <property type="entry name" value="FAD_binding_4"/>
    <property type="match status" value="1"/>
</dbReference>
<dbReference type="InterPro" id="IPR006094">
    <property type="entry name" value="Oxid_FAD_bind_N"/>
</dbReference>
<keyword evidence="6" id="KW-1185">Reference proteome</keyword>
<feature type="domain" description="FAD-binding PCMH-type" evidence="4">
    <location>
        <begin position="25"/>
        <end position="204"/>
    </location>
</feature>
<proteinExistence type="predicted"/>
<dbReference type="InterPro" id="IPR036318">
    <property type="entry name" value="FAD-bd_PCMH-like_sf"/>
</dbReference>
<dbReference type="Gene3D" id="3.30.465.10">
    <property type="match status" value="1"/>
</dbReference>